<comment type="caution">
    <text evidence="11">Lacks conserved residue(s) required for the propagation of feature annotation.</text>
</comment>
<proteinExistence type="inferred from homology"/>
<dbReference type="HAMAP" id="MF_01966">
    <property type="entry name" value="NADHX_epimerase"/>
    <property type="match status" value="1"/>
</dbReference>
<keyword evidence="8 11" id="KW-0520">NAD</keyword>
<evidence type="ECO:0000256" key="8">
    <source>
        <dbReference type="ARBA" id="ARBA00023027"/>
    </source>
</evidence>
<dbReference type="PANTHER" id="PTHR13232">
    <property type="entry name" value="NAD(P)H-HYDRATE EPIMERASE"/>
    <property type="match status" value="1"/>
</dbReference>
<protein>
    <recommendedName>
        <fullName evidence="3 11">NAD(P)H-hydrate epimerase</fullName>
        <ecNumber evidence="3 11">5.1.99.6</ecNumber>
    </recommendedName>
    <alternativeName>
        <fullName evidence="10 11">NAD(P)HX epimerase</fullName>
    </alternativeName>
</protein>
<dbReference type="InterPro" id="IPR032976">
    <property type="entry name" value="YJEFN_prot_NAXE-like"/>
</dbReference>
<feature type="binding site" evidence="11">
    <location>
        <begin position="99"/>
        <end position="103"/>
    </location>
    <ligand>
        <name>(6S)-NADPHX</name>
        <dbReference type="ChEBI" id="CHEBI:64076"/>
    </ligand>
</feature>
<dbReference type="EnsemblMetazoa" id="G28220.1">
    <property type="protein sequence ID" value="G28220.1:cds"/>
    <property type="gene ID" value="G28220"/>
</dbReference>
<dbReference type="GO" id="GO:0000166">
    <property type="term" value="F:nucleotide binding"/>
    <property type="evidence" value="ECO:0007669"/>
    <property type="project" value="UniProtKB-KW"/>
</dbReference>
<dbReference type="EC" id="5.1.99.6" evidence="3 11"/>
<dbReference type="EnsemblMetazoa" id="G28220.10">
    <property type="protein sequence ID" value="G28220.10:cds"/>
    <property type="gene ID" value="G28220"/>
</dbReference>
<dbReference type="InterPro" id="IPR004443">
    <property type="entry name" value="YjeF_N_dom"/>
</dbReference>
<accession>A0A8W8LN82</accession>
<name>A0A8W8LN82_MAGGI</name>
<dbReference type="PANTHER" id="PTHR13232:SF10">
    <property type="entry name" value="NAD(P)H-HYDRATE EPIMERASE"/>
    <property type="match status" value="1"/>
</dbReference>
<feature type="domain" description="YjeF N-terminal" evidence="12">
    <location>
        <begin position="45"/>
        <end position="255"/>
    </location>
</feature>
<evidence type="ECO:0000256" key="6">
    <source>
        <dbReference type="ARBA" id="ARBA00022857"/>
    </source>
</evidence>
<comment type="catalytic activity">
    <reaction evidence="1 11">
        <text>(6R)-NADHX = (6S)-NADHX</text>
        <dbReference type="Rhea" id="RHEA:32215"/>
        <dbReference type="ChEBI" id="CHEBI:64074"/>
        <dbReference type="ChEBI" id="CHEBI:64075"/>
        <dbReference type="EC" id="5.1.99.6"/>
    </reaction>
</comment>
<feature type="binding site" evidence="11">
    <location>
        <position position="100"/>
    </location>
    <ligand>
        <name>K(+)</name>
        <dbReference type="ChEBI" id="CHEBI:29103"/>
    </ligand>
</feature>
<comment type="cofactor">
    <cofactor evidence="11">
        <name>K(+)</name>
        <dbReference type="ChEBI" id="CHEBI:29103"/>
    </cofactor>
    <text evidence="11">Binds 1 potassium ion per subunit.</text>
</comment>
<keyword evidence="9 11" id="KW-0413">Isomerase</keyword>
<dbReference type="InterPro" id="IPR036652">
    <property type="entry name" value="YjeF_N_dom_sf"/>
</dbReference>
<keyword evidence="7 11" id="KW-0630">Potassium</keyword>
<keyword evidence="6" id="KW-0521">NADP</keyword>
<dbReference type="AlphaFoldDB" id="A0A8W8LN82"/>
<dbReference type="NCBIfam" id="TIGR00197">
    <property type="entry name" value="yjeF_nterm"/>
    <property type="match status" value="1"/>
</dbReference>
<keyword evidence="5 11" id="KW-0547">Nucleotide-binding</keyword>
<dbReference type="EnsemblMetazoa" id="G28220.7">
    <property type="protein sequence ID" value="G28220.7:cds"/>
    <property type="gene ID" value="G28220"/>
</dbReference>
<feature type="binding site" evidence="11">
    <location>
        <begin position="169"/>
        <end position="175"/>
    </location>
    <ligand>
        <name>(6S)-NADPHX</name>
        <dbReference type="ChEBI" id="CHEBI:64076"/>
    </ligand>
</feature>
<keyword evidence="4 11" id="KW-0479">Metal-binding</keyword>
<dbReference type="GO" id="GO:0005739">
    <property type="term" value="C:mitochondrion"/>
    <property type="evidence" value="ECO:0007669"/>
    <property type="project" value="TreeGrafter"/>
</dbReference>
<evidence type="ECO:0000256" key="10">
    <source>
        <dbReference type="ARBA" id="ARBA00041210"/>
    </source>
</evidence>
<dbReference type="EnsemblMetazoa" id="G28220.11">
    <property type="protein sequence ID" value="G28220.11:cds"/>
    <property type="gene ID" value="G28220"/>
</dbReference>
<evidence type="ECO:0000256" key="4">
    <source>
        <dbReference type="ARBA" id="ARBA00022723"/>
    </source>
</evidence>
<feature type="binding site" evidence="11">
    <location>
        <position position="201"/>
    </location>
    <ligand>
        <name>K(+)</name>
        <dbReference type="ChEBI" id="CHEBI:29103"/>
    </ligand>
</feature>
<evidence type="ECO:0000256" key="9">
    <source>
        <dbReference type="ARBA" id="ARBA00023235"/>
    </source>
</evidence>
<sequence length="282" mass="31343">MIVFKTVYTRVLSQVTQRIHRQFSCSTRIMAVDQGKLKYLGQVEAQKIDEELFTEYAFSVDQLMELAGYSCAVAIAKCYPVEKLTQGNGAVLVCCGPGNNGGDGLVCARHLKIFGYNPTLFYPKKPNKPLFDNLTKQCQGMELPFLSEFPTDVEVIQRSYSLVVDALFGFSFQPPVRPLFAGVIDTLKKVETPICSVDVPSGWNVEEGDPSGLQPQLLISLTAPKRCAKLFKGRFHYLGGRFVPRALEHKYDLQLPPYPGTDCVVELNTGKFLKLQFGGIIS</sequence>
<dbReference type="Proteomes" id="UP000005408">
    <property type="component" value="Unassembled WGS sequence"/>
</dbReference>
<reference evidence="13" key="1">
    <citation type="submission" date="2022-08" db="UniProtKB">
        <authorList>
            <consortium name="EnsemblMetazoa"/>
        </authorList>
    </citation>
    <scope>IDENTIFICATION</scope>
    <source>
        <strain evidence="13">05x7-T-G4-1.051#20</strain>
    </source>
</reference>
<dbReference type="EnsemblMetazoa" id="G28220.2">
    <property type="protein sequence ID" value="G28220.2:cds"/>
    <property type="gene ID" value="G28220"/>
</dbReference>
<evidence type="ECO:0000256" key="5">
    <source>
        <dbReference type="ARBA" id="ARBA00022741"/>
    </source>
</evidence>
<evidence type="ECO:0000256" key="11">
    <source>
        <dbReference type="HAMAP-Rule" id="MF_03159"/>
    </source>
</evidence>
<evidence type="ECO:0000256" key="7">
    <source>
        <dbReference type="ARBA" id="ARBA00022958"/>
    </source>
</evidence>
<evidence type="ECO:0000259" key="12">
    <source>
        <dbReference type="PROSITE" id="PS51385"/>
    </source>
</evidence>
<feature type="binding site" evidence="11">
    <location>
        <position position="198"/>
    </location>
    <ligand>
        <name>(6S)-NADPHX</name>
        <dbReference type="ChEBI" id="CHEBI:64076"/>
    </ligand>
</feature>
<dbReference type="GO" id="GO:0052856">
    <property type="term" value="F:NAD(P)HX epimerase activity"/>
    <property type="evidence" value="ECO:0007669"/>
    <property type="project" value="UniProtKB-UniRule"/>
</dbReference>
<evidence type="ECO:0000313" key="13">
    <source>
        <dbReference type="EnsemblMetazoa" id="G28220.1:cds"/>
    </source>
</evidence>
<dbReference type="SUPFAM" id="SSF64153">
    <property type="entry name" value="YjeF N-terminal domain-like"/>
    <property type="match status" value="1"/>
</dbReference>
<organism evidence="13 14">
    <name type="scientific">Magallana gigas</name>
    <name type="common">Pacific oyster</name>
    <name type="synonym">Crassostrea gigas</name>
    <dbReference type="NCBI Taxonomy" id="29159"/>
    <lineage>
        <taxon>Eukaryota</taxon>
        <taxon>Metazoa</taxon>
        <taxon>Spiralia</taxon>
        <taxon>Lophotrochozoa</taxon>
        <taxon>Mollusca</taxon>
        <taxon>Bivalvia</taxon>
        <taxon>Autobranchia</taxon>
        <taxon>Pteriomorphia</taxon>
        <taxon>Ostreida</taxon>
        <taxon>Ostreoidea</taxon>
        <taxon>Ostreidae</taxon>
        <taxon>Magallana</taxon>
    </lineage>
</organism>
<dbReference type="Pfam" id="PF03853">
    <property type="entry name" value="YjeF_N"/>
    <property type="match status" value="1"/>
</dbReference>
<dbReference type="PROSITE" id="PS51385">
    <property type="entry name" value="YJEF_N"/>
    <property type="match status" value="1"/>
</dbReference>
<comment type="function">
    <text evidence="11">Catalyzes the epimerization of the S- and R-forms of NAD(P)HX, a damaged form of NAD(P)H that is a result of enzymatic or heat-dependent hydration. This is a prerequisite for the S-specific NAD(P)H-hydrate dehydratase to allow the repair of both epimers of NAD(P)HX.</text>
</comment>
<evidence type="ECO:0000313" key="14">
    <source>
        <dbReference type="Proteomes" id="UP000005408"/>
    </source>
</evidence>
<evidence type="ECO:0000256" key="3">
    <source>
        <dbReference type="ARBA" id="ARBA00012228"/>
    </source>
</evidence>
<feature type="binding site" evidence="11">
    <location>
        <position position="165"/>
    </location>
    <ligand>
        <name>K(+)</name>
        <dbReference type="ChEBI" id="CHEBI:29103"/>
    </ligand>
</feature>
<evidence type="ECO:0000256" key="1">
    <source>
        <dbReference type="ARBA" id="ARBA00000013"/>
    </source>
</evidence>
<dbReference type="Gene3D" id="3.40.50.10260">
    <property type="entry name" value="YjeF N-terminal domain"/>
    <property type="match status" value="1"/>
</dbReference>
<comment type="similarity">
    <text evidence="11">Belongs to the NnrE/AIBP family.</text>
</comment>
<dbReference type="GO" id="GO:0046872">
    <property type="term" value="F:metal ion binding"/>
    <property type="evidence" value="ECO:0007669"/>
    <property type="project" value="UniProtKB-KW"/>
</dbReference>
<keyword evidence="14" id="KW-1185">Reference proteome</keyword>
<dbReference type="FunFam" id="3.40.50.10260:FF:000002">
    <property type="entry name" value="NAD(P)H-hydrate epimerase"/>
    <property type="match status" value="1"/>
</dbReference>
<evidence type="ECO:0000256" key="2">
    <source>
        <dbReference type="ARBA" id="ARBA00000909"/>
    </source>
</evidence>
<comment type="catalytic activity">
    <reaction evidence="2 11">
        <text>(6R)-NADPHX = (6S)-NADPHX</text>
        <dbReference type="Rhea" id="RHEA:32227"/>
        <dbReference type="ChEBI" id="CHEBI:64076"/>
        <dbReference type="ChEBI" id="CHEBI:64077"/>
        <dbReference type="EC" id="5.1.99.6"/>
    </reaction>
</comment>